<dbReference type="AlphaFoldDB" id="A0A7T2YXI5"/>
<proteinExistence type="predicted"/>
<protein>
    <submittedName>
        <fullName evidence="2">Uncharacterized protein</fullName>
    </submittedName>
</protein>
<evidence type="ECO:0000313" key="3">
    <source>
        <dbReference type="Proteomes" id="UP000595064"/>
    </source>
</evidence>
<keyword evidence="1" id="KW-1133">Transmembrane helix</keyword>
<reference evidence="2 3" key="1">
    <citation type="submission" date="2020-12" db="EMBL/GenBank/DDBJ databases">
        <title>FDA dAtabase for Regulatory Grade micrObial Sequences (FDA-ARGOS): Supporting development and validation of Infectious Disease Dx tests.</title>
        <authorList>
            <person name="Sproer C."/>
            <person name="Gronow S."/>
            <person name="Severitt S."/>
            <person name="Schroder I."/>
            <person name="Tallon L."/>
            <person name="Sadzewicz L."/>
            <person name="Zhao X."/>
            <person name="Boylan J."/>
            <person name="Ott S."/>
            <person name="Bowen H."/>
            <person name="Vavikolanu K."/>
            <person name="Mehta A."/>
            <person name="Aluvathingal J."/>
            <person name="Nadendla S."/>
            <person name="Lowell S."/>
            <person name="Myers T."/>
            <person name="Yan Y."/>
            <person name="Sichtig H."/>
        </authorList>
    </citation>
    <scope>NUCLEOTIDE SEQUENCE [LARGE SCALE GENOMIC DNA]</scope>
    <source>
        <strain evidence="2 3">FDAARGOS_890</strain>
    </source>
</reference>
<organism evidence="2 3">
    <name type="scientific">Delftia lacustris</name>
    <dbReference type="NCBI Taxonomy" id="558537"/>
    <lineage>
        <taxon>Bacteria</taxon>
        <taxon>Pseudomonadati</taxon>
        <taxon>Pseudomonadota</taxon>
        <taxon>Betaproteobacteria</taxon>
        <taxon>Burkholderiales</taxon>
        <taxon>Comamonadaceae</taxon>
        <taxon>Delftia</taxon>
    </lineage>
</organism>
<name>A0A7T2YXI5_9BURK</name>
<feature type="transmembrane region" description="Helical" evidence="1">
    <location>
        <begin position="45"/>
        <end position="63"/>
    </location>
</feature>
<keyword evidence="3" id="KW-1185">Reference proteome</keyword>
<accession>A0A7T2YXI5</accession>
<gene>
    <name evidence="2" type="ORF">I6G47_10320</name>
</gene>
<dbReference type="RefSeq" id="WP_016453078.1">
    <property type="nucleotide sequence ID" value="NZ_CP065748.1"/>
</dbReference>
<evidence type="ECO:0000313" key="2">
    <source>
        <dbReference type="EMBL" id="QPS83426.1"/>
    </source>
</evidence>
<sequence length="95" mass="10742">MLAQRWMWIAWPAFLAAAVMEMLVFAFVDPLELRWLGDLGWSRQGIYTLAFFAFWGVTMLSSLMTTMLGRSTHDLNDGVVSEPDPNLAMQGLGRD</sequence>
<dbReference type="Proteomes" id="UP000595064">
    <property type="component" value="Chromosome"/>
</dbReference>
<dbReference type="KEGG" id="dla:I6G47_10320"/>
<keyword evidence="1" id="KW-0812">Transmembrane</keyword>
<evidence type="ECO:0000256" key="1">
    <source>
        <dbReference type="SAM" id="Phobius"/>
    </source>
</evidence>
<dbReference type="EMBL" id="CP065748">
    <property type="protein sequence ID" value="QPS83426.1"/>
    <property type="molecule type" value="Genomic_DNA"/>
</dbReference>
<keyword evidence="1" id="KW-0472">Membrane</keyword>